<dbReference type="Gene3D" id="3.50.30.30">
    <property type="match status" value="1"/>
</dbReference>
<dbReference type="OrthoDB" id="1521787at2"/>
<protein>
    <submittedName>
        <fullName evidence="2">Peptidase family M28</fullName>
    </submittedName>
</protein>
<keyword evidence="3" id="KW-1185">Reference proteome</keyword>
<dbReference type="GO" id="GO:0006508">
    <property type="term" value="P:proteolysis"/>
    <property type="evidence" value="ECO:0007669"/>
    <property type="project" value="InterPro"/>
</dbReference>
<dbReference type="RefSeq" id="WP_078669546.1">
    <property type="nucleotide sequence ID" value="NZ_FUWZ01000002.1"/>
</dbReference>
<reference evidence="3" key="1">
    <citation type="submission" date="2017-02" db="EMBL/GenBank/DDBJ databases">
        <authorList>
            <person name="Varghese N."/>
            <person name="Submissions S."/>
        </authorList>
    </citation>
    <scope>NUCLEOTIDE SEQUENCE [LARGE SCALE GENOMIC DNA]</scope>
    <source>
        <strain evidence="3">DSM 22224</strain>
    </source>
</reference>
<dbReference type="Proteomes" id="UP000190367">
    <property type="component" value="Unassembled WGS sequence"/>
</dbReference>
<name>A0A1T4RDT7_9BACT</name>
<dbReference type="InterPro" id="IPR007484">
    <property type="entry name" value="Peptidase_M28"/>
</dbReference>
<dbReference type="EMBL" id="FUWZ01000002">
    <property type="protein sequence ID" value="SKA14192.1"/>
    <property type="molecule type" value="Genomic_DNA"/>
</dbReference>
<evidence type="ECO:0000259" key="1">
    <source>
        <dbReference type="Pfam" id="PF04389"/>
    </source>
</evidence>
<accession>A0A1T4RDT7</accession>
<dbReference type="Pfam" id="PF04389">
    <property type="entry name" value="Peptidase_M28"/>
    <property type="match status" value="1"/>
</dbReference>
<evidence type="ECO:0000313" key="3">
    <source>
        <dbReference type="Proteomes" id="UP000190367"/>
    </source>
</evidence>
<organism evidence="2 3">
    <name type="scientific">Chitinophaga eiseniae</name>
    <dbReference type="NCBI Taxonomy" id="634771"/>
    <lineage>
        <taxon>Bacteria</taxon>
        <taxon>Pseudomonadati</taxon>
        <taxon>Bacteroidota</taxon>
        <taxon>Chitinophagia</taxon>
        <taxon>Chitinophagales</taxon>
        <taxon>Chitinophagaceae</taxon>
        <taxon>Chitinophaga</taxon>
    </lineage>
</organism>
<gene>
    <name evidence="2" type="ORF">SAMN04488128_1021059</name>
</gene>
<dbReference type="AlphaFoldDB" id="A0A1T4RDT7"/>
<dbReference type="GO" id="GO:0008235">
    <property type="term" value="F:metalloexopeptidase activity"/>
    <property type="evidence" value="ECO:0007669"/>
    <property type="project" value="InterPro"/>
</dbReference>
<dbReference type="SUPFAM" id="SSF53187">
    <property type="entry name" value="Zn-dependent exopeptidases"/>
    <property type="match status" value="1"/>
</dbReference>
<dbReference type="PANTHER" id="PTHR12147:SF26">
    <property type="entry name" value="PEPTIDASE M28 DOMAIN-CONTAINING PROTEIN"/>
    <property type="match status" value="1"/>
</dbReference>
<dbReference type="PANTHER" id="PTHR12147">
    <property type="entry name" value="METALLOPEPTIDASE M28 FAMILY MEMBER"/>
    <property type="match status" value="1"/>
</dbReference>
<dbReference type="STRING" id="634771.SAMN04488128_1021059"/>
<dbReference type="InterPro" id="IPR045175">
    <property type="entry name" value="M28_fam"/>
</dbReference>
<sequence length="441" mass="47696">MKKITWLLPLVCTTLFVGAQKKNDRKTLSNLQTHVTYLCSDKLEGRQTGCPGEQLAAAYLSSQLEQTGVSPKGDNGFLQTFTIREGREPDNCTLNLNHQKLISGKQFIALPFSAGKSAQGEVLPAVNEPDNIWLINVKEIEADPNKSKMELYLRETEVAAKSGASAVIFYNGQETPAEVNSWQKQAVKPSSIPAVWVSNDISKILGNDDANAFQIDMKIAFKAVKVTGTNVIGYIDNKAPKTVIIGAHYDHLGKSENNTVYPGADDNASGTAALLELARLLKSARLKNHNIVIIAFSGKEEGLAGSAWFTAHSEGIDLSQVNYMINLDIIGDLDATRGVQIGGISSSAGWPGIIGSVAAKDTKVVYDSTGAGTSDHLSFYKKNIPVLYFYTNAHKGTPEPGDKPDKLNYDGTLTVLKLVYDIIGKTDNMEKLAFNAATARK</sequence>
<dbReference type="Gene3D" id="3.40.630.10">
    <property type="entry name" value="Zn peptidases"/>
    <property type="match status" value="1"/>
</dbReference>
<feature type="domain" description="Peptidase M28" evidence="1">
    <location>
        <begin position="230"/>
        <end position="420"/>
    </location>
</feature>
<proteinExistence type="predicted"/>
<evidence type="ECO:0000313" key="2">
    <source>
        <dbReference type="EMBL" id="SKA14192.1"/>
    </source>
</evidence>